<dbReference type="PANTHER" id="PTHR11926">
    <property type="entry name" value="GLUCOSYL/GLUCURONOSYL TRANSFERASES"/>
    <property type="match status" value="1"/>
</dbReference>
<dbReference type="CDD" id="cd03784">
    <property type="entry name" value="GT1_Gtf-like"/>
    <property type="match status" value="1"/>
</dbReference>
<evidence type="ECO:0000313" key="8">
    <source>
        <dbReference type="EMBL" id="KAG8369588.1"/>
    </source>
</evidence>
<evidence type="ECO:0000256" key="5">
    <source>
        <dbReference type="ARBA" id="ARBA00050360"/>
    </source>
</evidence>
<dbReference type="AlphaFoldDB" id="A0AAV6WHC2"/>
<evidence type="ECO:0000313" key="9">
    <source>
        <dbReference type="Proteomes" id="UP000826271"/>
    </source>
</evidence>
<comment type="function">
    <text evidence="6">Catalyzes the glucosylation at the O-5 position of anthocyanidin 3-glucosides to form anthocyanidin 3,5-di-O-glucosides using UDP-glucose as sugar donor. Anthocyanidin 3,5-di-O-glucosides are molecules that are responsible for pigmentation. Also acts on anthocyanidin 3-O-(6-O-malonylglucoside). Much less active with hydroxycinnamoylglucose derivatives. No activity in the absence of the 3-O-glucoside group.</text>
</comment>
<dbReference type="Proteomes" id="UP000826271">
    <property type="component" value="Unassembled WGS sequence"/>
</dbReference>
<dbReference type="SUPFAM" id="SSF53756">
    <property type="entry name" value="UDP-Glycosyltransferase/glycogen phosphorylase"/>
    <property type="match status" value="1"/>
</dbReference>
<comment type="caution">
    <text evidence="8">The sequence shown here is derived from an EMBL/GenBank/DDBJ whole genome shotgun (WGS) entry which is preliminary data.</text>
</comment>
<dbReference type="FunFam" id="3.40.50.2000:FF:000019">
    <property type="entry name" value="Glycosyltransferase"/>
    <property type="match status" value="1"/>
</dbReference>
<sequence length="465" mass="51754">MKHHHFLIISFPVQGHINPTLQLAKNLARGGAKVTFATTVRGLQRVQDSLPTLNGLSYATISDGHDEESIKPGGDIVGYMADLRRVGSQNLTEIVHKFLDEGRPVTCLVYTLLLPWAAAVARDMHVTSAFVSIQCATAFAIYHQFFNSHNGIHENWNIESSVIIPKLPLFASSDLPTLLLPDNPMNPLMVPIMREHIQELEKDSTGSLVFLNTFQELEKEAIKYLEDKMSVIAIGPLVPSAFSDGNDSTDKSFGGDLFIKNEDYFHWLNLKPENSVVYVSFGSLVVMSKEQKVEILHGLLESKRPFLWVIRSSDNEEEEGMKKMLENEVNNGDGIIVPWCSQMEVLSHKSIGSFVTHCGWNSTLESLVCGVPSIGCPHFSDQTTDAKMVEEVWGSGVRARANGEVMIERNELKKYLEIVMGDGERGKEIRRNALKWKALAIEAVKDGGSTYNNLKRVLEKSGLDS</sequence>
<comment type="similarity">
    <text evidence="2">Belongs to the UDP-glycosyltransferase family.</text>
</comment>
<dbReference type="GO" id="GO:0102816">
    <property type="term" value="F:UDP-D-glucose:delphinidin 3-O-glucosyl-5-O-caffeoylglucoside -O-beta-D-glucosyltransferase activity"/>
    <property type="evidence" value="ECO:0007669"/>
    <property type="project" value="UniProtKB-EC"/>
</dbReference>
<dbReference type="EC" id="2.4.1.298" evidence="7"/>
<evidence type="ECO:0000256" key="4">
    <source>
        <dbReference type="ARBA" id="ARBA00022729"/>
    </source>
</evidence>
<reference evidence="8" key="1">
    <citation type="submission" date="2019-10" db="EMBL/GenBank/DDBJ databases">
        <authorList>
            <person name="Zhang R."/>
            <person name="Pan Y."/>
            <person name="Wang J."/>
            <person name="Ma R."/>
            <person name="Yu S."/>
        </authorList>
    </citation>
    <scope>NUCLEOTIDE SEQUENCE</scope>
    <source>
        <strain evidence="8">LA-IB0</strain>
        <tissue evidence="8">Leaf</tissue>
    </source>
</reference>
<name>A0AAV6WHC2_9LAMI</name>
<proteinExistence type="inferred from homology"/>
<evidence type="ECO:0000256" key="7">
    <source>
        <dbReference type="ARBA" id="ARBA00066781"/>
    </source>
</evidence>
<protein>
    <recommendedName>
        <fullName evidence="7">anthocyanidin 3-O-glucoside 5-O-glucosyltransferase</fullName>
        <ecNumber evidence="7">2.4.1.298</ecNumber>
    </recommendedName>
</protein>
<dbReference type="Pfam" id="PF00201">
    <property type="entry name" value="UDPGT"/>
    <property type="match status" value="1"/>
</dbReference>
<dbReference type="EMBL" id="WHWC01000014">
    <property type="protein sequence ID" value="KAG8369588.1"/>
    <property type="molecule type" value="Genomic_DNA"/>
</dbReference>
<keyword evidence="9" id="KW-1185">Reference proteome</keyword>
<keyword evidence="4" id="KW-0732">Signal</keyword>
<keyword evidence="3" id="KW-0808">Transferase</keyword>
<gene>
    <name evidence="8" type="ORF">BUALT_Bualt14G0029300</name>
</gene>
<dbReference type="Gene3D" id="3.40.50.2000">
    <property type="entry name" value="Glycogen Phosphorylase B"/>
    <property type="match status" value="2"/>
</dbReference>
<organism evidence="8 9">
    <name type="scientific">Buddleja alternifolia</name>
    <dbReference type="NCBI Taxonomy" id="168488"/>
    <lineage>
        <taxon>Eukaryota</taxon>
        <taxon>Viridiplantae</taxon>
        <taxon>Streptophyta</taxon>
        <taxon>Embryophyta</taxon>
        <taxon>Tracheophyta</taxon>
        <taxon>Spermatophyta</taxon>
        <taxon>Magnoliopsida</taxon>
        <taxon>eudicotyledons</taxon>
        <taxon>Gunneridae</taxon>
        <taxon>Pentapetalae</taxon>
        <taxon>asterids</taxon>
        <taxon>lamiids</taxon>
        <taxon>Lamiales</taxon>
        <taxon>Scrophulariaceae</taxon>
        <taxon>Buddlejeae</taxon>
        <taxon>Buddleja</taxon>
    </lineage>
</organism>
<dbReference type="InterPro" id="IPR002213">
    <property type="entry name" value="UDP_glucos_trans"/>
</dbReference>
<evidence type="ECO:0000256" key="3">
    <source>
        <dbReference type="ARBA" id="ARBA00022679"/>
    </source>
</evidence>
<evidence type="ECO:0000256" key="6">
    <source>
        <dbReference type="ARBA" id="ARBA00056922"/>
    </source>
</evidence>
<dbReference type="GO" id="GO:0080044">
    <property type="term" value="F:quercetin 7-O-glucosyltransferase activity"/>
    <property type="evidence" value="ECO:0007669"/>
    <property type="project" value="TreeGrafter"/>
</dbReference>
<comment type="catalytic activity">
    <reaction evidence="5">
        <text>an anthocyanidin 3-O-beta-D-glucoside + UDP-alpha-D-glucose = an anthocyanidin 3,5-di-O-beta-D-glucoside + UDP + 2 H(+)</text>
        <dbReference type="Rhea" id="RHEA:35423"/>
        <dbReference type="ChEBI" id="CHEBI:15378"/>
        <dbReference type="ChEBI" id="CHEBI:16307"/>
        <dbReference type="ChEBI" id="CHEBI:57503"/>
        <dbReference type="ChEBI" id="CHEBI:58223"/>
        <dbReference type="ChEBI" id="CHEBI:58885"/>
        <dbReference type="EC" id="2.4.1.298"/>
    </reaction>
</comment>
<comment type="pathway">
    <text evidence="1">Pigment biosynthesis; anthocyanin biosynthesis.</text>
</comment>
<dbReference type="PANTHER" id="PTHR11926:SF1534">
    <property type="entry name" value="GLYCOSYLTRANSFERASE"/>
    <property type="match status" value="1"/>
</dbReference>
<dbReference type="GO" id="GO:0080043">
    <property type="term" value="F:quercetin 3-O-glucosyltransferase activity"/>
    <property type="evidence" value="ECO:0007669"/>
    <property type="project" value="TreeGrafter"/>
</dbReference>
<evidence type="ECO:0000256" key="1">
    <source>
        <dbReference type="ARBA" id="ARBA00004935"/>
    </source>
</evidence>
<evidence type="ECO:0000256" key="2">
    <source>
        <dbReference type="ARBA" id="ARBA00009995"/>
    </source>
</evidence>
<accession>A0AAV6WHC2</accession>